<name>B0CA16_ACAM1</name>
<dbReference type="eggNOG" id="COG0463">
    <property type="taxonomic scope" value="Bacteria"/>
</dbReference>
<evidence type="ECO:0000313" key="2">
    <source>
        <dbReference type="Proteomes" id="UP000000268"/>
    </source>
</evidence>
<accession>B0CA16</accession>
<keyword evidence="2" id="KW-1185">Reference proteome</keyword>
<reference evidence="1 2" key="1">
    <citation type="journal article" date="2008" name="Proc. Natl. Acad. Sci. U.S.A.">
        <title>Niche adaptation and genome expansion in the chlorophyll d-producing cyanobacterium Acaryochloris marina.</title>
        <authorList>
            <person name="Swingley W.D."/>
            <person name="Chen M."/>
            <person name="Cheung P.C."/>
            <person name="Conrad A.L."/>
            <person name="Dejesa L.C."/>
            <person name="Hao J."/>
            <person name="Honchak B.M."/>
            <person name="Karbach L.E."/>
            <person name="Kurdoglu A."/>
            <person name="Lahiri S."/>
            <person name="Mastrian S.D."/>
            <person name="Miyashita H."/>
            <person name="Page L."/>
            <person name="Ramakrishna P."/>
            <person name="Satoh S."/>
            <person name="Sattley W.M."/>
            <person name="Shimada Y."/>
            <person name="Taylor H.L."/>
            <person name="Tomo T."/>
            <person name="Tsuchiya T."/>
            <person name="Wang Z.T."/>
            <person name="Raymond J."/>
            <person name="Mimuro M."/>
            <person name="Blankenship R.E."/>
            <person name="Touchman J.W."/>
        </authorList>
    </citation>
    <scope>NUCLEOTIDE SEQUENCE [LARGE SCALE GENOMIC DNA]</scope>
    <source>
        <strain evidence="2">MBIC 11017</strain>
    </source>
</reference>
<dbReference type="Proteomes" id="UP000000268">
    <property type="component" value="Chromosome"/>
</dbReference>
<evidence type="ECO:0000313" key="1">
    <source>
        <dbReference type="EMBL" id="ABW26603.1"/>
    </source>
</evidence>
<gene>
    <name evidence="1" type="ordered locus">AM1_1579</name>
</gene>
<protein>
    <submittedName>
        <fullName evidence="1">Uncharacterized protein</fullName>
    </submittedName>
</protein>
<dbReference type="STRING" id="329726.AM1_1579"/>
<dbReference type="HOGENOM" id="CLU_1821123_0_0_3"/>
<organism evidence="1 2">
    <name type="scientific">Acaryochloris marina (strain MBIC 11017)</name>
    <dbReference type="NCBI Taxonomy" id="329726"/>
    <lineage>
        <taxon>Bacteria</taxon>
        <taxon>Bacillati</taxon>
        <taxon>Cyanobacteriota</taxon>
        <taxon>Cyanophyceae</taxon>
        <taxon>Acaryochloridales</taxon>
        <taxon>Acaryochloridaceae</taxon>
        <taxon>Acaryochloris</taxon>
    </lineage>
</organism>
<sequence length="141" mass="16399">MIKQGKPFISPSADTTLDDLVCQQALFDSNGFVHRRLNSLGWNPQYRVFCDYEFFLQCLSQCNPTPGEDFLFKSEVLINYIQTTDGIIGQSGYGDWARELQQLYENRLAYPELSQEWADWMPPAIKKYQQKFQVPIPAFEL</sequence>
<dbReference type="EMBL" id="CP000828">
    <property type="protein sequence ID" value="ABW26603.1"/>
    <property type="molecule type" value="Genomic_DNA"/>
</dbReference>
<dbReference type="KEGG" id="amr:AM1_1579"/>
<proteinExistence type="predicted"/>
<dbReference type="AlphaFoldDB" id="B0CA16"/>